<dbReference type="PROSITE" id="PS50977">
    <property type="entry name" value="HTH_TETR_2"/>
    <property type="match status" value="1"/>
</dbReference>
<dbReference type="RefSeq" id="WP_179824982.1">
    <property type="nucleotide sequence ID" value="NZ_JACCFS010000001.1"/>
</dbReference>
<dbReference type="SUPFAM" id="SSF46689">
    <property type="entry name" value="Homeodomain-like"/>
    <property type="match status" value="1"/>
</dbReference>
<evidence type="ECO:0000256" key="2">
    <source>
        <dbReference type="ARBA" id="ARBA00023015"/>
    </source>
</evidence>
<dbReference type="PROSITE" id="PS01081">
    <property type="entry name" value="HTH_TETR_1"/>
    <property type="match status" value="1"/>
</dbReference>
<dbReference type="InterPro" id="IPR039538">
    <property type="entry name" value="BetI_C"/>
</dbReference>
<feature type="DNA-binding region" description="H-T-H motif" evidence="5">
    <location>
        <begin position="33"/>
        <end position="52"/>
    </location>
</feature>
<evidence type="ECO:0000313" key="8">
    <source>
        <dbReference type="Proteomes" id="UP000572051"/>
    </source>
</evidence>
<dbReference type="Pfam" id="PF13977">
    <property type="entry name" value="TetR_C_6"/>
    <property type="match status" value="1"/>
</dbReference>
<evidence type="ECO:0000259" key="6">
    <source>
        <dbReference type="PROSITE" id="PS50977"/>
    </source>
</evidence>
<accession>A0A7Z0EP28</accession>
<dbReference type="Gene3D" id="1.10.357.10">
    <property type="entry name" value="Tetracycline Repressor, domain 2"/>
    <property type="match status" value="1"/>
</dbReference>
<dbReference type="Proteomes" id="UP000572051">
    <property type="component" value="Unassembled WGS sequence"/>
</dbReference>
<dbReference type="InterPro" id="IPR001647">
    <property type="entry name" value="HTH_TetR"/>
</dbReference>
<dbReference type="PRINTS" id="PR00455">
    <property type="entry name" value="HTHTETR"/>
</dbReference>
<dbReference type="InterPro" id="IPR050109">
    <property type="entry name" value="HTH-type_TetR-like_transc_reg"/>
</dbReference>
<gene>
    <name evidence="7" type="ORF">HNR10_003559</name>
</gene>
<keyword evidence="8" id="KW-1185">Reference proteome</keyword>
<organism evidence="7 8">
    <name type="scientific">Nocardiopsis aegyptia</name>
    <dbReference type="NCBI Taxonomy" id="220378"/>
    <lineage>
        <taxon>Bacteria</taxon>
        <taxon>Bacillati</taxon>
        <taxon>Actinomycetota</taxon>
        <taxon>Actinomycetes</taxon>
        <taxon>Streptosporangiales</taxon>
        <taxon>Nocardiopsidaceae</taxon>
        <taxon>Nocardiopsis</taxon>
    </lineage>
</organism>
<feature type="domain" description="HTH tetR-type" evidence="6">
    <location>
        <begin position="10"/>
        <end position="70"/>
    </location>
</feature>
<proteinExistence type="predicted"/>
<dbReference type="EMBL" id="JACCFS010000001">
    <property type="protein sequence ID" value="NYJ35678.1"/>
    <property type="molecule type" value="Genomic_DNA"/>
</dbReference>
<evidence type="ECO:0000256" key="3">
    <source>
        <dbReference type="ARBA" id="ARBA00023125"/>
    </source>
</evidence>
<evidence type="ECO:0000256" key="4">
    <source>
        <dbReference type="ARBA" id="ARBA00023163"/>
    </source>
</evidence>
<protein>
    <submittedName>
        <fullName evidence="7">AcrR family transcriptional regulator</fullName>
    </submittedName>
</protein>
<evidence type="ECO:0000313" key="7">
    <source>
        <dbReference type="EMBL" id="NYJ35678.1"/>
    </source>
</evidence>
<dbReference type="SUPFAM" id="SSF48498">
    <property type="entry name" value="Tetracyclin repressor-like, C-terminal domain"/>
    <property type="match status" value="1"/>
</dbReference>
<dbReference type="Pfam" id="PF00440">
    <property type="entry name" value="TetR_N"/>
    <property type="match status" value="1"/>
</dbReference>
<dbReference type="AlphaFoldDB" id="A0A7Z0EP28"/>
<dbReference type="GO" id="GO:0003700">
    <property type="term" value="F:DNA-binding transcription factor activity"/>
    <property type="evidence" value="ECO:0007669"/>
    <property type="project" value="TreeGrafter"/>
</dbReference>
<dbReference type="PANTHER" id="PTHR30055">
    <property type="entry name" value="HTH-TYPE TRANSCRIPTIONAL REGULATOR RUTR"/>
    <property type="match status" value="1"/>
</dbReference>
<dbReference type="InterPro" id="IPR009057">
    <property type="entry name" value="Homeodomain-like_sf"/>
</dbReference>
<dbReference type="InterPro" id="IPR023772">
    <property type="entry name" value="DNA-bd_HTH_TetR-type_CS"/>
</dbReference>
<evidence type="ECO:0000256" key="1">
    <source>
        <dbReference type="ARBA" id="ARBA00022491"/>
    </source>
</evidence>
<keyword evidence="1" id="KW-0678">Repressor</keyword>
<name>A0A7Z0EP28_9ACTN</name>
<dbReference type="InterPro" id="IPR036271">
    <property type="entry name" value="Tet_transcr_reg_TetR-rel_C_sf"/>
</dbReference>
<reference evidence="7 8" key="1">
    <citation type="submission" date="2020-07" db="EMBL/GenBank/DDBJ databases">
        <title>Sequencing the genomes of 1000 actinobacteria strains.</title>
        <authorList>
            <person name="Klenk H.-P."/>
        </authorList>
    </citation>
    <scope>NUCLEOTIDE SEQUENCE [LARGE SCALE GENOMIC DNA]</scope>
    <source>
        <strain evidence="7 8">DSM 44442</strain>
    </source>
</reference>
<sequence length="202" mass="21336">MVRMSQERMDARRRQILDAGRRCFVRNGFHATSMQDLQSETGLSMGAVYRYFSGKEAIVAAIAAEALSEVAGAFEEGDGALPPGLEDFVDLVLSGGGPVMNATAESAGLLVQIWGEALRSPSLAARLREVMGGVRALIGALVARHQERGGLPAGVPPEHVADALIAVVDGFMVRRAVYGDADPAAFRDGLRALMAASRSPET</sequence>
<keyword evidence="4" id="KW-0804">Transcription</keyword>
<keyword evidence="3 5" id="KW-0238">DNA-binding</keyword>
<evidence type="ECO:0000256" key="5">
    <source>
        <dbReference type="PROSITE-ProRule" id="PRU00335"/>
    </source>
</evidence>
<dbReference type="GO" id="GO:0000976">
    <property type="term" value="F:transcription cis-regulatory region binding"/>
    <property type="evidence" value="ECO:0007669"/>
    <property type="project" value="TreeGrafter"/>
</dbReference>
<dbReference type="PANTHER" id="PTHR30055:SF229">
    <property type="entry name" value="HTH-TYPE TRANSCRIPTIONAL REPRESSOR RV1474C"/>
    <property type="match status" value="1"/>
</dbReference>
<comment type="caution">
    <text evidence="7">The sequence shown here is derived from an EMBL/GenBank/DDBJ whole genome shotgun (WGS) entry which is preliminary data.</text>
</comment>
<keyword evidence="2" id="KW-0805">Transcription regulation</keyword>